<sequence>MSNTNPVHSSTNLFRRLSWQTSISISIRIADGEPGAGTGADKYFIQAPRYSYLPLLIPEIRENLIEVALDDRQSEETDEKDWWFEEEPDEETGAFASQGACRWHWPIDLLSIYSYISRPRRLPSSSASASSSTSTTIREPKQLRLILHLSKPPIDKLLMPNNIENCKSLWLNQVKEADFVRWRNTNKVTSLRKTDLDNGWDGIVQDDYDLYLRMASRVLPLPIAPATNNVTSPQPSRPPSTDPSSSSIKPESAYSTRGIPLKLYLPDNAPVIQEIIPPLGTDGEAQLLSVMSRSSGSFLRVFAHTKVLLLGKPTTLLSVLRQHLHLLFPSRPQDPYSMAFPIAQGILIPEYSDVAWLSACMCGADGWLRIGICLRAP</sequence>
<dbReference type="Pfam" id="PF20637">
    <property type="entry name" value="ATG5_HBR"/>
    <property type="match status" value="1"/>
</dbReference>
<dbReference type="InterPro" id="IPR048939">
    <property type="entry name" value="ATG5_UblA"/>
</dbReference>
<evidence type="ECO:0000256" key="2">
    <source>
        <dbReference type="ARBA" id="ARBA00006910"/>
    </source>
</evidence>
<dbReference type="InterPro" id="IPR007239">
    <property type="entry name" value="Atg5"/>
</dbReference>
<comment type="function">
    <text evidence="6">Involved in cytoplasm to vacuole transport (Cvt) and autophagic vesicle formation.</text>
</comment>
<dbReference type="Pfam" id="PF20638">
    <property type="entry name" value="ATG5_UblA"/>
    <property type="match status" value="1"/>
</dbReference>
<dbReference type="GO" id="GO:0019776">
    <property type="term" value="F:Atg8-family ligase activity"/>
    <property type="evidence" value="ECO:0007669"/>
    <property type="project" value="TreeGrafter"/>
</dbReference>
<dbReference type="GO" id="GO:0034274">
    <property type="term" value="C:Atg12-Atg5-Atg16 complex"/>
    <property type="evidence" value="ECO:0007669"/>
    <property type="project" value="TreeGrafter"/>
</dbReference>
<dbReference type="Pfam" id="PF04106">
    <property type="entry name" value="ATG5_UblB"/>
    <property type="match status" value="1"/>
</dbReference>
<dbReference type="EMBL" id="KV700116">
    <property type="protein sequence ID" value="OCF47350.1"/>
    <property type="molecule type" value="Genomic_DNA"/>
</dbReference>
<dbReference type="GO" id="GO:0044233">
    <property type="term" value="C:mitochondria-associated endoplasmic reticulum membrane contact site"/>
    <property type="evidence" value="ECO:0007669"/>
    <property type="project" value="TreeGrafter"/>
</dbReference>
<dbReference type="OrthoDB" id="272162at2759"/>
<evidence type="ECO:0000256" key="4">
    <source>
        <dbReference type="ARBA" id="ARBA00022843"/>
    </source>
</evidence>
<evidence type="ECO:0000259" key="8">
    <source>
        <dbReference type="Pfam" id="PF04106"/>
    </source>
</evidence>
<accession>A0A1B9HVQ6</accession>
<reference evidence="11" key="2">
    <citation type="submission" date="2016-07" db="EMBL/GenBank/DDBJ databases">
        <title>Evolution of pathogenesis and genome organization in the Tremellales.</title>
        <authorList>
            <person name="Cuomo C."/>
            <person name="Litvintseva A."/>
            <person name="Heitman J."/>
            <person name="Chen Y."/>
            <person name="Sun S."/>
            <person name="Springer D."/>
            <person name="Dromer F."/>
            <person name="Young S."/>
            <person name="Zeng Q."/>
            <person name="Chapman S."/>
            <person name="Gujja S."/>
            <person name="Saif S."/>
            <person name="Birren B."/>
        </authorList>
    </citation>
    <scope>NUCLEOTIDE SEQUENCE</scope>
    <source>
        <strain evidence="11">CBS 10737</strain>
    </source>
</reference>
<keyword evidence="6" id="KW-0813">Transport</keyword>
<dbReference type="GO" id="GO:0005776">
    <property type="term" value="C:autophagosome"/>
    <property type="evidence" value="ECO:0007669"/>
    <property type="project" value="TreeGrafter"/>
</dbReference>
<name>A0A1B9HVQ6_9TREE</name>
<dbReference type="InterPro" id="IPR042527">
    <property type="entry name" value="Atg5_UblA_dom_sf"/>
</dbReference>
<feature type="domain" description="Autophagy protein ATG5 UblB" evidence="8">
    <location>
        <begin position="259"/>
        <end position="372"/>
    </location>
</feature>
<evidence type="ECO:0000256" key="5">
    <source>
        <dbReference type="ARBA" id="ARBA00023006"/>
    </source>
</evidence>
<keyword evidence="6" id="KW-0472">Membrane</keyword>
<feature type="domain" description="Autophagy protein ATG5 UblA" evidence="10">
    <location>
        <begin position="19"/>
        <end position="110"/>
    </location>
</feature>
<evidence type="ECO:0000259" key="9">
    <source>
        <dbReference type="Pfam" id="PF20637"/>
    </source>
</evidence>
<evidence type="ECO:0000256" key="1">
    <source>
        <dbReference type="ARBA" id="ARBA00004623"/>
    </source>
</evidence>
<comment type="subunit">
    <text evidence="6">Conjugated with ATG12.</text>
</comment>
<feature type="region of interest" description="Disordered" evidence="7">
    <location>
        <begin position="226"/>
        <end position="253"/>
    </location>
</feature>
<dbReference type="AlphaFoldDB" id="A0A1B9HVQ6"/>
<feature type="domain" description="Autophagy protein ATG5 alpha-helical bundle region" evidence="9">
    <location>
        <begin position="164"/>
        <end position="220"/>
    </location>
</feature>
<comment type="similarity">
    <text evidence="2 6">Belongs to the ATG5 family.</text>
</comment>
<dbReference type="GO" id="GO:0061908">
    <property type="term" value="C:phagophore"/>
    <property type="evidence" value="ECO:0007669"/>
    <property type="project" value="TreeGrafter"/>
</dbReference>
<dbReference type="GO" id="GO:0034727">
    <property type="term" value="P:piecemeal microautophagy of the nucleus"/>
    <property type="evidence" value="ECO:0007669"/>
    <property type="project" value="TreeGrafter"/>
</dbReference>
<dbReference type="PANTHER" id="PTHR13040">
    <property type="entry name" value="AUTOPHAGY PROTEIN 5"/>
    <property type="match status" value="1"/>
</dbReference>
<evidence type="ECO:0000259" key="10">
    <source>
        <dbReference type="Pfam" id="PF20638"/>
    </source>
</evidence>
<dbReference type="GO" id="GO:0000422">
    <property type="term" value="P:autophagy of mitochondrion"/>
    <property type="evidence" value="ECO:0007669"/>
    <property type="project" value="TreeGrafter"/>
</dbReference>
<gene>
    <name evidence="11" type="ORF">I206_06246</name>
</gene>
<evidence type="ECO:0000313" key="11">
    <source>
        <dbReference type="EMBL" id="OCF47350.1"/>
    </source>
</evidence>
<keyword evidence="3 6" id="KW-1017">Isopeptide bond</keyword>
<dbReference type="Gene3D" id="3.10.20.90">
    <property type="entry name" value="Phosphatidylinositol 3-kinase Catalytic Subunit, Chain A, domain 1"/>
    <property type="match status" value="1"/>
</dbReference>
<dbReference type="GO" id="GO:0006995">
    <property type="term" value="P:cellular response to nitrogen starvation"/>
    <property type="evidence" value="ECO:0007669"/>
    <property type="project" value="TreeGrafter"/>
</dbReference>
<dbReference type="Gene3D" id="1.10.246.190">
    <property type="entry name" value="Autophagy protein Apg5, helix rich domain"/>
    <property type="match status" value="1"/>
</dbReference>
<evidence type="ECO:0000256" key="7">
    <source>
        <dbReference type="SAM" id="MobiDB-lite"/>
    </source>
</evidence>
<dbReference type="InterPro" id="IPR048940">
    <property type="entry name" value="ATG5_HBR"/>
</dbReference>
<keyword evidence="4 6" id="KW-0832">Ubl conjugation</keyword>
<evidence type="ECO:0000256" key="3">
    <source>
        <dbReference type="ARBA" id="ARBA00022499"/>
    </source>
</evidence>
<organism evidence="11">
    <name type="scientific">Kwoniella pini CBS 10737</name>
    <dbReference type="NCBI Taxonomy" id="1296096"/>
    <lineage>
        <taxon>Eukaryota</taxon>
        <taxon>Fungi</taxon>
        <taxon>Dikarya</taxon>
        <taxon>Basidiomycota</taxon>
        <taxon>Agaricomycotina</taxon>
        <taxon>Tremellomycetes</taxon>
        <taxon>Tremellales</taxon>
        <taxon>Cryptococcaceae</taxon>
        <taxon>Kwoniella</taxon>
    </lineage>
</organism>
<feature type="compositionally biased region" description="Low complexity" evidence="7">
    <location>
        <begin position="242"/>
        <end position="253"/>
    </location>
</feature>
<dbReference type="STRING" id="1296096.A0A1B9HVQ6"/>
<proteinExistence type="inferred from homology"/>
<dbReference type="GO" id="GO:0034045">
    <property type="term" value="C:phagophore assembly site membrane"/>
    <property type="evidence" value="ECO:0007669"/>
    <property type="project" value="UniProtKB-SubCell"/>
</dbReference>
<reference evidence="11" key="1">
    <citation type="submission" date="2013-07" db="EMBL/GenBank/DDBJ databases">
        <title>The Genome Sequence of Cryptococcus pinus CBS10737.</title>
        <authorList>
            <consortium name="The Broad Institute Genome Sequencing Platform"/>
            <person name="Cuomo C."/>
            <person name="Litvintseva A."/>
            <person name="Chen Y."/>
            <person name="Heitman J."/>
            <person name="Sun S."/>
            <person name="Springer D."/>
            <person name="Dromer F."/>
            <person name="Young S.K."/>
            <person name="Zeng Q."/>
            <person name="Gargeya S."/>
            <person name="Fitzgerald M."/>
            <person name="Abouelleil A."/>
            <person name="Alvarado L."/>
            <person name="Berlin A.M."/>
            <person name="Chapman S.B."/>
            <person name="Dewar J."/>
            <person name="Goldberg J."/>
            <person name="Griggs A."/>
            <person name="Gujja S."/>
            <person name="Hansen M."/>
            <person name="Howarth C."/>
            <person name="Imamovic A."/>
            <person name="Larimer J."/>
            <person name="McCowan C."/>
            <person name="Murphy C."/>
            <person name="Pearson M."/>
            <person name="Priest M."/>
            <person name="Roberts A."/>
            <person name="Saif S."/>
            <person name="Shea T."/>
            <person name="Sykes S."/>
            <person name="Wortman J."/>
            <person name="Nusbaum C."/>
            <person name="Birren B."/>
        </authorList>
    </citation>
    <scope>NUCLEOTIDE SEQUENCE [LARGE SCALE GENOMIC DNA]</scope>
    <source>
        <strain evidence="11">CBS 10737</strain>
    </source>
</reference>
<protein>
    <recommendedName>
        <fullName evidence="6">Autophagy protein 5</fullName>
    </recommendedName>
</protein>
<dbReference type="InterPro" id="IPR048318">
    <property type="entry name" value="ATG5_UblB"/>
</dbReference>
<keyword evidence="5 6" id="KW-0072">Autophagy</keyword>
<dbReference type="Gene3D" id="3.10.20.620">
    <property type="match status" value="1"/>
</dbReference>
<evidence type="ECO:0000256" key="6">
    <source>
        <dbReference type="RuleBase" id="RU361202"/>
    </source>
</evidence>
<dbReference type="PANTHER" id="PTHR13040:SF2">
    <property type="entry name" value="AUTOPHAGY PROTEIN 5"/>
    <property type="match status" value="1"/>
</dbReference>
<dbReference type="InterPro" id="IPR042526">
    <property type="entry name" value="Atg5_HR"/>
</dbReference>
<comment type="subcellular location">
    <subcellularLocation>
        <location evidence="1 6">Preautophagosomal structure membrane</location>
        <topology evidence="1 6">Peripheral membrane protein</topology>
    </subcellularLocation>
</comment>